<evidence type="ECO:0000313" key="2">
    <source>
        <dbReference type="EMBL" id="GLC83482.1"/>
    </source>
</evidence>
<dbReference type="EMBL" id="BRZC01000001">
    <property type="protein sequence ID" value="GLC83482.1"/>
    <property type="molecule type" value="Genomic_DNA"/>
</dbReference>
<proteinExistence type="predicted"/>
<feature type="compositionally biased region" description="Basic and acidic residues" evidence="1">
    <location>
        <begin position="58"/>
        <end position="72"/>
    </location>
</feature>
<feature type="region of interest" description="Disordered" evidence="1">
    <location>
        <begin position="50"/>
        <end position="72"/>
    </location>
</feature>
<evidence type="ECO:0000313" key="3">
    <source>
        <dbReference type="Proteomes" id="UP001165068"/>
    </source>
</evidence>
<comment type="caution">
    <text evidence="2">The sequence shown here is derived from an EMBL/GenBank/DDBJ whole genome shotgun (WGS) entry which is preliminary data.</text>
</comment>
<dbReference type="Proteomes" id="UP001165068">
    <property type="component" value="Unassembled WGS sequence"/>
</dbReference>
<sequence>MGRGAGVDRVGVGLVGSGVHAARSTATAPVPAPSSSVRRVMLIVRPDYPRQTTGCHATTRDGGRTLERCPAP</sequence>
<gene>
    <name evidence="2" type="ORF">MIAR_00700</name>
</gene>
<accession>A0ABQ5NCN6</accession>
<organism evidence="2 3">
    <name type="scientific">Microbacterium arabinogalactanolyticum</name>
    <dbReference type="NCBI Taxonomy" id="69365"/>
    <lineage>
        <taxon>Bacteria</taxon>
        <taxon>Bacillati</taxon>
        <taxon>Actinomycetota</taxon>
        <taxon>Actinomycetes</taxon>
        <taxon>Micrococcales</taxon>
        <taxon>Microbacteriaceae</taxon>
        <taxon>Microbacterium</taxon>
    </lineage>
</organism>
<name>A0ABQ5NCN6_9MICO</name>
<evidence type="ECO:0000256" key="1">
    <source>
        <dbReference type="SAM" id="MobiDB-lite"/>
    </source>
</evidence>
<protein>
    <submittedName>
        <fullName evidence="2">Uncharacterized protein</fullName>
    </submittedName>
</protein>
<keyword evidence="3" id="KW-1185">Reference proteome</keyword>
<reference evidence="2" key="1">
    <citation type="submission" date="2022-08" db="EMBL/GenBank/DDBJ databases">
        <title>Draft genome sequence of Microbacterium arabinogalactanolyticum JCM 9171.</title>
        <authorList>
            <person name="Fujita K."/>
            <person name="Ishiwata A."/>
            <person name="Fushinobu S."/>
        </authorList>
    </citation>
    <scope>NUCLEOTIDE SEQUENCE</scope>
    <source>
        <strain evidence="2">JCM 9171</strain>
    </source>
</reference>